<protein>
    <recommendedName>
        <fullName evidence="6 7">Peptidyl-tRNA hydrolase</fullName>
        <shortName evidence="7">Pth</shortName>
        <ecNumber evidence="1 7">3.1.1.29</ecNumber>
    </recommendedName>
</protein>
<dbReference type="Proteomes" id="UP000229342">
    <property type="component" value="Unassembled WGS sequence"/>
</dbReference>
<evidence type="ECO:0000256" key="5">
    <source>
        <dbReference type="ARBA" id="ARBA00038063"/>
    </source>
</evidence>
<comment type="similarity">
    <text evidence="5 7 9">Belongs to the PTH family.</text>
</comment>
<feature type="site" description="Stabilizes the basic form of H active site to accept a proton" evidence="7">
    <location>
        <position position="99"/>
    </location>
</feature>
<gene>
    <name evidence="7" type="primary">pth</name>
    <name evidence="10" type="ORF">COV91_03620</name>
</gene>
<dbReference type="NCBIfam" id="TIGR00447">
    <property type="entry name" value="pth"/>
    <property type="match status" value="1"/>
</dbReference>
<feature type="binding site" evidence="7">
    <location>
        <position position="66"/>
    </location>
    <ligand>
        <name>tRNA</name>
        <dbReference type="ChEBI" id="CHEBI:17843"/>
    </ligand>
</feature>
<keyword evidence="2 7" id="KW-0820">tRNA-binding</keyword>
<evidence type="ECO:0000256" key="1">
    <source>
        <dbReference type="ARBA" id="ARBA00013260"/>
    </source>
</evidence>
<comment type="caution">
    <text evidence="10">The sequence shown here is derived from an EMBL/GenBank/DDBJ whole genome shotgun (WGS) entry which is preliminary data.</text>
</comment>
<keyword evidence="4 7" id="KW-0694">RNA-binding</keyword>
<dbReference type="GO" id="GO:0004045">
    <property type="term" value="F:peptidyl-tRNA hydrolase activity"/>
    <property type="evidence" value="ECO:0007669"/>
    <property type="project" value="UniProtKB-UniRule"/>
</dbReference>
<dbReference type="GO" id="GO:0000049">
    <property type="term" value="F:tRNA binding"/>
    <property type="evidence" value="ECO:0007669"/>
    <property type="project" value="UniProtKB-UniRule"/>
</dbReference>
<dbReference type="SUPFAM" id="SSF53178">
    <property type="entry name" value="Peptidyl-tRNA hydrolase-like"/>
    <property type="match status" value="1"/>
</dbReference>
<evidence type="ECO:0000256" key="3">
    <source>
        <dbReference type="ARBA" id="ARBA00022801"/>
    </source>
</evidence>
<dbReference type="Pfam" id="PF01195">
    <property type="entry name" value="Pept_tRNA_hydro"/>
    <property type="match status" value="1"/>
</dbReference>
<evidence type="ECO:0000256" key="7">
    <source>
        <dbReference type="HAMAP-Rule" id="MF_00083"/>
    </source>
</evidence>
<comment type="subcellular location">
    <subcellularLocation>
        <location evidence="7">Cytoplasm</location>
    </subcellularLocation>
</comment>
<comment type="caution">
    <text evidence="7">Lacks conserved residue(s) required for the propagation of feature annotation.</text>
</comment>
<evidence type="ECO:0000256" key="9">
    <source>
        <dbReference type="RuleBase" id="RU004320"/>
    </source>
</evidence>
<dbReference type="GO" id="GO:0005737">
    <property type="term" value="C:cytoplasm"/>
    <property type="evidence" value="ECO:0007669"/>
    <property type="project" value="UniProtKB-SubCell"/>
</dbReference>
<comment type="subunit">
    <text evidence="7">Monomer.</text>
</comment>
<keyword evidence="3 7" id="KW-0378">Hydrolase</keyword>
<evidence type="ECO:0000256" key="6">
    <source>
        <dbReference type="ARBA" id="ARBA00050038"/>
    </source>
</evidence>
<dbReference type="GO" id="GO:0006515">
    <property type="term" value="P:protein quality control for misfolded or incompletely synthesized proteins"/>
    <property type="evidence" value="ECO:0007669"/>
    <property type="project" value="UniProtKB-UniRule"/>
</dbReference>
<sequence length="201" mass="22473">MFYIVGLGNPGKEYENTRHNTGAMVLDVFRETYNLPEWTPEKKRNALVSEGKVGKEKVLLIFPQTFMNKSGNSVSQIKDLRFKIKDKKKQVENLVVIHDDLDIPFGSYKISFNKSSGGHHGVDSIIKVTKTQAFVRVRVGIASSASVVKKSQDEKTVEKVILGHFTPDQVKGLKKLAKNIAEGLEVLVNEGKEKAMSQYHA</sequence>
<organism evidence="10 11">
    <name type="scientific">Candidatus Taylorbacteria bacterium CG11_big_fil_rev_8_21_14_0_20_46_11</name>
    <dbReference type="NCBI Taxonomy" id="1975025"/>
    <lineage>
        <taxon>Bacteria</taxon>
        <taxon>Candidatus Tayloriibacteriota</taxon>
    </lineage>
</organism>
<dbReference type="InterPro" id="IPR018171">
    <property type="entry name" value="Pept_tRNA_hydro_CS"/>
</dbReference>
<dbReference type="EC" id="3.1.1.29" evidence="1 7"/>
<dbReference type="PROSITE" id="PS01195">
    <property type="entry name" value="PEPT_TRNA_HYDROL_1"/>
    <property type="match status" value="1"/>
</dbReference>
<feature type="binding site" evidence="7">
    <location>
        <position position="68"/>
    </location>
    <ligand>
        <name>tRNA</name>
        <dbReference type="ChEBI" id="CHEBI:17843"/>
    </ligand>
</feature>
<evidence type="ECO:0000256" key="8">
    <source>
        <dbReference type="RuleBase" id="RU000673"/>
    </source>
</evidence>
<accession>A0A2H0KB93</accession>
<evidence type="ECO:0000256" key="4">
    <source>
        <dbReference type="ARBA" id="ARBA00022884"/>
    </source>
</evidence>
<comment type="function">
    <text evidence="7">Catalyzes the release of premature peptidyl moieties from peptidyl-tRNA molecules trapped in stalled 50S ribosomal subunits, and thus maintains levels of free tRNAs and 50S ribosomes.</text>
</comment>
<keyword evidence="7" id="KW-0963">Cytoplasm</keyword>
<dbReference type="PANTHER" id="PTHR17224:SF1">
    <property type="entry name" value="PEPTIDYL-TRNA HYDROLASE"/>
    <property type="match status" value="1"/>
</dbReference>
<comment type="catalytic activity">
    <reaction evidence="7 8">
        <text>an N-acyl-L-alpha-aminoacyl-tRNA + H2O = an N-acyl-L-amino acid + a tRNA + H(+)</text>
        <dbReference type="Rhea" id="RHEA:54448"/>
        <dbReference type="Rhea" id="RHEA-COMP:10123"/>
        <dbReference type="Rhea" id="RHEA-COMP:13883"/>
        <dbReference type="ChEBI" id="CHEBI:15377"/>
        <dbReference type="ChEBI" id="CHEBI:15378"/>
        <dbReference type="ChEBI" id="CHEBI:59874"/>
        <dbReference type="ChEBI" id="CHEBI:78442"/>
        <dbReference type="ChEBI" id="CHEBI:138191"/>
        <dbReference type="EC" id="3.1.1.29"/>
    </reaction>
</comment>
<dbReference type="InterPro" id="IPR036416">
    <property type="entry name" value="Pept_tRNA_hydro_sf"/>
</dbReference>
<dbReference type="CDD" id="cd00462">
    <property type="entry name" value="PTH"/>
    <property type="match status" value="1"/>
</dbReference>
<name>A0A2H0KB93_9BACT</name>
<dbReference type="InterPro" id="IPR001328">
    <property type="entry name" value="Pept_tRNA_hydro"/>
</dbReference>
<dbReference type="EMBL" id="PCVG01000045">
    <property type="protein sequence ID" value="PIQ68516.1"/>
    <property type="molecule type" value="Genomic_DNA"/>
</dbReference>
<proteinExistence type="inferred from homology"/>
<dbReference type="AlphaFoldDB" id="A0A2H0KB93"/>
<feature type="binding site" evidence="7">
    <location>
        <position position="14"/>
    </location>
    <ligand>
        <name>tRNA</name>
        <dbReference type="ChEBI" id="CHEBI:17843"/>
    </ligand>
</feature>
<dbReference type="PANTHER" id="PTHR17224">
    <property type="entry name" value="PEPTIDYL-TRNA HYDROLASE"/>
    <property type="match status" value="1"/>
</dbReference>
<evidence type="ECO:0000313" key="10">
    <source>
        <dbReference type="EMBL" id="PIQ68516.1"/>
    </source>
</evidence>
<evidence type="ECO:0000313" key="11">
    <source>
        <dbReference type="Proteomes" id="UP000229342"/>
    </source>
</evidence>
<feature type="site" description="Discriminates between blocked and unblocked aminoacyl-tRNA" evidence="7">
    <location>
        <position position="9"/>
    </location>
</feature>
<evidence type="ECO:0000256" key="2">
    <source>
        <dbReference type="ARBA" id="ARBA00022555"/>
    </source>
</evidence>
<dbReference type="Gene3D" id="3.40.50.1470">
    <property type="entry name" value="Peptidyl-tRNA hydrolase"/>
    <property type="match status" value="1"/>
</dbReference>
<dbReference type="HAMAP" id="MF_00083">
    <property type="entry name" value="Pept_tRNA_hydro_bact"/>
    <property type="match status" value="1"/>
</dbReference>
<reference evidence="10 11" key="1">
    <citation type="submission" date="2017-09" db="EMBL/GenBank/DDBJ databases">
        <title>Depth-based differentiation of microbial function through sediment-hosted aquifers and enrichment of novel symbionts in the deep terrestrial subsurface.</title>
        <authorList>
            <person name="Probst A.J."/>
            <person name="Ladd B."/>
            <person name="Jarett J.K."/>
            <person name="Geller-Mcgrath D.E."/>
            <person name="Sieber C.M."/>
            <person name="Emerson J.B."/>
            <person name="Anantharaman K."/>
            <person name="Thomas B.C."/>
            <person name="Malmstrom R."/>
            <person name="Stieglmeier M."/>
            <person name="Klingl A."/>
            <person name="Woyke T."/>
            <person name="Ryan C.M."/>
            <person name="Banfield J.F."/>
        </authorList>
    </citation>
    <scope>NUCLEOTIDE SEQUENCE [LARGE SCALE GENOMIC DNA]</scope>
    <source>
        <strain evidence="10">CG11_big_fil_rev_8_21_14_0_20_46_11</strain>
    </source>
</reference>
<dbReference type="GO" id="GO:0072344">
    <property type="term" value="P:rescue of stalled ribosome"/>
    <property type="evidence" value="ECO:0007669"/>
    <property type="project" value="UniProtKB-UniRule"/>
</dbReference>
<comment type="function">
    <text evidence="7">Hydrolyzes ribosome-free peptidyl-tRNAs (with 1 or more amino acids incorporated), which drop off the ribosome during protein synthesis, or as a result of ribosome stalling.</text>
</comment>
<feature type="active site" description="Proton acceptor" evidence="7">
    <location>
        <position position="19"/>
    </location>
</feature>